<dbReference type="OrthoDB" id="3215033at2"/>
<organism evidence="1 2">
    <name type="scientific">Corynebacterium aquilae DSM 44791</name>
    <dbReference type="NCBI Taxonomy" id="1431546"/>
    <lineage>
        <taxon>Bacteria</taxon>
        <taxon>Bacillati</taxon>
        <taxon>Actinomycetota</taxon>
        <taxon>Actinomycetes</taxon>
        <taxon>Mycobacteriales</taxon>
        <taxon>Corynebacteriaceae</taxon>
        <taxon>Corynebacterium</taxon>
    </lineage>
</organism>
<dbReference type="Pfam" id="PF11248">
    <property type="entry name" value="DUF3046"/>
    <property type="match status" value="1"/>
</dbReference>
<keyword evidence="2" id="KW-1185">Reference proteome</keyword>
<accession>A0A1L7CGE4</accession>
<dbReference type="KEGG" id="caqu:CAQU_07480"/>
<sequence>MRLQKFHDLIAAEFGGAHGGFIVTSHVLASLGDTPANLLDKGVDPREIWIELCKDFDVPKERWLGPDE</sequence>
<evidence type="ECO:0008006" key="3">
    <source>
        <dbReference type="Google" id="ProtNLM"/>
    </source>
</evidence>
<dbReference type="InterPro" id="IPR021408">
    <property type="entry name" value="DUF3046"/>
</dbReference>
<dbReference type="Proteomes" id="UP000185478">
    <property type="component" value="Chromosome"/>
</dbReference>
<evidence type="ECO:0000313" key="1">
    <source>
        <dbReference type="EMBL" id="APT84932.1"/>
    </source>
</evidence>
<reference evidence="1 2" key="1">
    <citation type="submission" date="2014-08" db="EMBL/GenBank/DDBJ databases">
        <title>Complete genome sequence of Corynebacterium aquilae S-613T(T) (=DSM 44791(T)), isolated from the choana of a healthy golden eagle.</title>
        <authorList>
            <person name="Ruckert C."/>
            <person name="Albersmeier A."/>
            <person name="Winkler A."/>
            <person name="Kalinowski J."/>
        </authorList>
    </citation>
    <scope>NUCLEOTIDE SEQUENCE [LARGE SCALE GENOMIC DNA]</scope>
    <source>
        <strain evidence="1 2">S-613</strain>
    </source>
</reference>
<dbReference type="AlphaFoldDB" id="A0A1L7CGE4"/>
<gene>
    <name evidence="1" type="ORF">CAQU_07480</name>
</gene>
<dbReference type="EMBL" id="CP009245">
    <property type="protein sequence ID" value="APT84932.1"/>
    <property type="molecule type" value="Genomic_DNA"/>
</dbReference>
<protein>
    <recommendedName>
        <fullName evidence="3">Signal transduction histidine kinase</fullName>
    </recommendedName>
</protein>
<evidence type="ECO:0000313" key="2">
    <source>
        <dbReference type="Proteomes" id="UP000185478"/>
    </source>
</evidence>
<proteinExistence type="predicted"/>
<name>A0A1L7CGE4_9CORY</name>
<dbReference type="RefSeq" id="WP_075726517.1">
    <property type="nucleotide sequence ID" value="NZ_CP009245.1"/>
</dbReference>
<dbReference type="STRING" id="1431546.CAQU_07480"/>